<sequence length="666" mass="75240">MTDSIDPTTYTALGKSILGQKVTIPSIYNTFPNWNPRQHPDHGRAREEALNPWIQRWVIDQRTARTLETADFGSFAAVWCQDAPFDILCTAVKYFAWYFVYDDLFDCGALKHDEILATKYKAASHHYFKCSLLGEGEKPDLTCFDIDLRNGLQCWDEIGEHIREVCSKSTREVLYDEMSRYIGSLNNVDINFAVHEIPTVEEYWDRREATAGAHCVIATLPTIYVGLVVDCVLDPGILGDKAAELVAAWPILGGTLLKSTKPWSFTCGSTVDFASRTIEQVSSCYLPLNWEPKDQPTILEGQQPSEIDEKFIFDVGFNDTNFSLRVTLLSDATFLCFGIAHHICDGTDCFEVVRAFCDLLSKKSIPRFALPPDAEGTRLSDKMIAKTEWTKEKRDMYYNTHAENLDNGIFKFGRLLWRVLSATFAENLGFAEKLSTKFIHVPGAWVDELRAKSQEELNRSLLDINLTRNDVLAAWYLKTIYSPQPSSQDSVDYYGPINYRRFIKPAETGTYYIHNSVGVLRCKFSVEQLRREPIANIARDIRLKTLQYTSPASIEQYLRFSEDHASAPLALNARRGGNLAVVLLSQWTSFNYTGLDFSGASLDRQIAPVVSFVNPAVTIPFNLTIGPMVLIEKNGSGGYWIRASNTSSGWKAFSHFSRMQNLFPAE</sequence>
<dbReference type="Proteomes" id="UP000191518">
    <property type="component" value="Unassembled WGS sequence"/>
</dbReference>
<name>A0A1V6R451_9EURO</name>
<dbReference type="Gene3D" id="3.30.559.10">
    <property type="entry name" value="Chloramphenicol acetyltransferase-like domain"/>
    <property type="match status" value="1"/>
</dbReference>
<evidence type="ECO:0000313" key="1">
    <source>
        <dbReference type="EMBL" id="OQD96243.1"/>
    </source>
</evidence>
<dbReference type="Pfam" id="PF19086">
    <property type="entry name" value="Terpene_syn_C_2"/>
    <property type="match status" value="1"/>
</dbReference>
<dbReference type="SUPFAM" id="SSF48576">
    <property type="entry name" value="Terpenoid synthases"/>
    <property type="match status" value="1"/>
</dbReference>
<dbReference type="Gene3D" id="1.10.600.10">
    <property type="entry name" value="Farnesyl Diphosphate Synthase"/>
    <property type="match status" value="1"/>
</dbReference>
<dbReference type="EMBL" id="MDYP01000093">
    <property type="protein sequence ID" value="OQD96243.1"/>
    <property type="molecule type" value="Genomic_DNA"/>
</dbReference>
<dbReference type="AlphaFoldDB" id="A0A1V6R451"/>
<accession>A0A1V6R451</accession>
<dbReference type="STRING" id="29845.A0A1V6R451"/>
<proteinExistence type="predicted"/>
<dbReference type="InterPro" id="IPR023213">
    <property type="entry name" value="CAT-like_dom_sf"/>
</dbReference>
<reference evidence="2" key="1">
    <citation type="journal article" date="2017" name="Nat. Microbiol.">
        <title>Global analysis of biosynthetic gene clusters reveals vast potential of secondary metabolite production in Penicillium species.</title>
        <authorList>
            <person name="Nielsen J.C."/>
            <person name="Grijseels S."/>
            <person name="Prigent S."/>
            <person name="Ji B."/>
            <person name="Dainat J."/>
            <person name="Nielsen K.F."/>
            <person name="Frisvad J.C."/>
            <person name="Workman M."/>
            <person name="Nielsen J."/>
        </authorList>
    </citation>
    <scope>NUCLEOTIDE SEQUENCE [LARGE SCALE GENOMIC DNA]</scope>
    <source>
        <strain evidence="2">IBT 29486</strain>
    </source>
</reference>
<keyword evidence="2" id="KW-1185">Reference proteome</keyword>
<gene>
    <name evidence="1" type="ORF">PENVUL_c093G00779</name>
</gene>
<organism evidence="1 2">
    <name type="scientific">Penicillium vulpinum</name>
    <dbReference type="NCBI Taxonomy" id="29845"/>
    <lineage>
        <taxon>Eukaryota</taxon>
        <taxon>Fungi</taxon>
        <taxon>Dikarya</taxon>
        <taxon>Ascomycota</taxon>
        <taxon>Pezizomycotina</taxon>
        <taxon>Eurotiomycetes</taxon>
        <taxon>Eurotiomycetidae</taxon>
        <taxon>Eurotiales</taxon>
        <taxon>Aspergillaceae</taxon>
        <taxon>Penicillium</taxon>
    </lineage>
</organism>
<dbReference type="InterPro" id="IPR008949">
    <property type="entry name" value="Isoprenoid_synthase_dom_sf"/>
</dbReference>
<evidence type="ECO:0000313" key="2">
    <source>
        <dbReference type="Proteomes" id="UP000191518"/>
    </source>
</evidence>
<comment type="caution">
    <text evidence="1">The sequence shown here is derived from an EMBL/GenBank/DDBJ whole genome shotgun (WGS) entry which is preliminary data.</text>
</comment>
<protein>
    <submittedName>
        <fullName evidence="1">Uncharacterized protein</fullName>
    </submittedName>
</protein>